<keyword evidence="3" id="KW-1185">Reference proteome</keyword>
<proteinExistence type="predicted"/>
<name>A0ABU0TR78_MICTR</name>
<feature type="region of interest" description="Disordered" evidence="1">
    <location>
        <begin position="49"/>
        <end position="68"/>
    </location>
</feature>
<dbReference type="RefSeq" id="WP_307480286.1">
    <property type="nucleotide sequence ID" value="NZ_JAUTBF010000001.1"/>
</dbReference>
<sequence>MKTEELTMLLTRMAVVDGRDVDVLTLEAWEPLLSDLDYADAVEGLNTHYRTDSRRPTPAHLRTAAEHARRDRLYADVRTREQCRPHRHSLSDELGSCRDHHPAGDRDDRCENGCY</sequence>
<protein>
    <submittedName>
        <fullName evidence="2">Uncharacterized protein</fullName>
    </submittedName>
</protein>
<evidence type="ECO:0000313" key="3">
    <source>
        <dbReference type="Proteomes" id="UP001226691"/>
    </source>
</evidence>
<gene>
    <name evidence="2" type="ORF">QE412_000738</name>
</gene>
<accession>A0ABU0TR78</accession>
<dbReference type="Proteomes" id="UP001226691">
    <property type="component" value="Unassembled WGS sequence"/>
</dbReference>
<comment type="caution">
    <text evidence="2">The sequence shown here is derived from an EMBL/GenBank/DDBJ whole genome shotgun (WGS) entry which is preliminary data.</text>
</comment>
<organism evidence="2 3">
    <name type="scientific">Microbacterium trichothecenolyticum</name>
    <name type="common">Aureobacterium trichothecenolyticum</name>
    <dbReference type="NCBI Taxonomy" id="69370"/>
    <lineage>
        <taxon>Bacteria</taxon>
        <taxon>Bacillati</taxon>
        <taxon>Actinomycetota</taxon>
        <taxon>Actinomycetes</taxon>
        <taxon>Micrococcales</taxon>
        <taxon>Microbacteriaceae</taxon>
        <taxon>Microbacterium</taxon>
    </lineage>
</organism>
<evidence type="ECO:0000313" key="2">
    <source>
        <dbReference type="EMBL" id="MDQ1122165.1"/>
    </source>
</evidence>
<dbReference type="EMBL" id="JAUTBF010000001">
    <property type="protein sequence ID" value="MDQ1122165.1"/>
    <property type="molecule type" value="Genomic_DNA"/>
</dbReference>
<evidence type="ECO:0000256" key="1">
    <source>
        <dbReference type="SAM" id="MobiDB-lite"/>
    </source>
</evidence>
<feature type="region of interest" description="Disordered" evidence="1">
    <location>
        <begin position="84"/>
        <end position="115"/>
    </location>
</feature>
<reference evidence="2 3" key="1">
    <citation type="submission" date="2023-07" db="EMBL/GenBank/DDBJ databases">
        <title>Functional and genomic diversity of the sorghum phyllosphere microbiome.</title>
        <authorList>
            <person name="Shade A."/>
        </authorList>
    </citation>
    <scope>NUCLEOTIDE SEQUENCE [LARGE SCALE GENOMIC DNA]</scope>
    <source>
        <strain evidence="2 3">SORGH_AS_1207</strain>
    </source>
</reference>